<dbReference type="Gene3D" id="3.90.640.10">
    <property type="entry name" value="Actin, Chain A, domain 4"/>
    <property type="match status" value="1"/>
</dbReference>
<keyword evidence="5" id="KW-0227">DNA damage</keyword>
<evidence type="ECO:0000256" key="8">
    <source>
        <dbReference type="ARBA" id="ARBA00023163"/>
    </source>
</evidence>
<evidence type="ECO:0000256" key="11">
    <source>
        <dbReference type="ARBA" id="ARBA00023242"/>
    </source>
</evidence>
<evidence type="ECO:0000256" key="1">
    <source>
        <dbReference type="ARBA" id="ARBA00004123"/>
    </source>
</evidence>
<evidence type="ECO:0000313" key="14">
    <source>
        <dbReference type="EMBL" id="JAS57323.1"/>
    </source>
</evidence>
<dbReference type="GO" id="GO:0006281">
    <property type="term" value="P:DNA repair"/>
    <property type="evidence" value="ECO:0007669"/>
    <property type="project" value="UniProtKB-KW"/>
</dbReference>
<dbReference type="GO" id="GO:0005634">
    <property type="term" value="C:nucleus"/>
    <property type="evidence" value="ECO:0007669"/>
    <property type="project" value="UniProtKB-SubCell"/>
</dbReference>
<evidence type="ECO:0000256" key="5">
    <source>
        <dbReference type="ARBA" id="ARBA00022763"/>
    </source>
</evidence>
<evidence type="ECO:0000256" key="10">
    <source>
        <dbReference type="ARBA" id="ARBA00023204"/>
    </source>
</evidence>
<dbReference type="GO" id="GO:0006310">
    <property type="term" value="P:DNA recombination"/>
    <property type="evidence" value="ECO:0007669"/>
    <property type="project" value="UniProtKB-KW"/>
</dbReference>
<accession>A0A1B6G4T7</accession>
<comment type="function">
    <text evidence="12">Plays an important role in the functional organization of mitotic chromosomes. Exhibits low basal ATPase activity, and unable to polymerize.</text>
</comment>
<keyword evidence="11" id="KW-0539">Nucleus</keyword>
<dbReference type="InterPro" id="IPR043129">
    <property type="entry name" value="ATPase_NBD"/>
</dbReference>
<proteinExistence type="inferred from homology"/>
<keyword evidence="8" id="KW-0804">Transcription</keyword>
<dbReference type="InterPro" id="IPR004000">
    <property type="entry name" value="Actin"/>
</dbReference>
<evidence type="ECO:0000256" key="2">
    <source>
        <dbReference type="ARBA" id="ARBA00007720"/>
    </source>
</evidence>
<keyword evidence="6" id="KW-0067">ATP-binding</keyword>
<evidence type="ECO:0000256" key="4">
    <source>
        <dbReference type="ARBA" id="ARBA00022741"/>
    </source>
</evidence>
<evidence type="ECO:0000256" key="12">
    <source>
        <dbReference type="ARBA" id="ARBA00025560"/>
    </source>
</evidence>
<keyword evidence="9" id="KW-0233">DNA recombination</keyword>
<dbReference type="FunFam" id="3.30.420.40:FF:000121">
    <property type="entry name" value="Actin-related protein 8"/>
    <property type="match status" value="1"/>
</dbReference>
<dbReference type="CDD" id="cd10206">
    <property type="entry name" value="ASKHA_NBD_Arp8-like"/>
    <property type="match status" value="1"/>
</dbReference>
<name>A0A1B6G4T7_9HEMI</name>
<gene>
    <name evidence="14" type="ORF">g.13649</name>
</gene>
<dbReference type="GO" id="GO:0005524">
    <property type="term" value="F:ATP binding"/>
    <property type="evidence" value="ECO:0007669"/>
    <property type="project" value="UniProtKB-KW"/>
</dbReference>
<evidence type="ECO:0000256" key="9">
    <source>
        <dbReference type="ARBA" id="ARBA00023172"/>
    </source>
</evidence>
<dbReference type="SUPFAM" id="SSF53067">
    <property type="entry name" value="Actin-like ATPase domain"/>
    <property type="match status" value="2"/>
</dbReference>
<evidence type="ECO:0000256" key="6">
    <source>
        <dbReference type="ARBA" id="ARBA00022840"/>
    </source>
</evidence>
<dbReference type="EMBL" id="GECZ01012446">
    <property type="protein sequence ID" value="JAS57323.1"/>
    <property type="molecule type" value="Transcribed_RNA"/>
</dbReference>
<sequence length="566" mass="62697">MMHLQGNLGNLEQIQKQTIIVIHPGSLYVRIGRASDSNPHTELHAIARKRYPGGLKHCDSMLPPLAPMTGEVLQEMEDCRLQVSHTLQSCLQSDGRRRYATPPQQIAAFNRRVQPEVISSSGGEWTKQEGNCVIGNEVLHINPALDYNIHFPIKRGELNVHSGVGGSLTSVLTDLQDIWSWVIQFKLDIPLSDLKHYRAVLIVPDIYNRHYLRELMTLLLNKMGFGSCFLLQDHVAATFGAGLPCACVIDCGHQKTSVSCVEDGISHPATRVRIGYGGGDITQSLHWLLQKCAFPYKGCDPVNNSLDALLLQNLKHDSCHINLDVCGCTERQFLIQQPKLTCISYTIQMADECLIAPLGFFSPELLGVTGVKSVVTQERSTGDPQDPHDADYLRETSRRGAKEVLEPTPEGVNPESGGGGGGEEDIVVDAMLESQPGAAPQPTEFVLSPGQLLGLDQAILQSIDRCGSDDLKRKMYSSILIVGGGMKFQGISTWLQNRIALQIPYMLRSEQMDIVTAPKEMDPQITSWIGASILCCLESAQELWIHPKEWEKYSVKILRERAPFMW</sequence>
<dbReference type="SMART" id="SM00268">
    <property type="entry name" value="ACTIN"/>
    <property type="match status" value="1"/>
</dbReference>
<dbReference type="Gene3D" id="3.30.420.40">
    <property type="match status" value="2"/>
</dbReference>
<dbReference type="PANTHER" id="PTHR11937">
    <property type="entry name" value="ACTIN"/>
    <property type="match status" value="1"/>
</dbReference>
<evidence type="ECO:0000256" key="13">
    <source>
        <dbReference type="SAM" id="MobiDB-lite"/>
    </source>
</evidence>
<comment type="subcellular location">
    <subcellularLocation>
        <location evidence="1">Nucleus</location>
    </subcellularLocation>
</comment>
<dbReference type="Pfam" id="PF00022">
    <property type="entry name" value="Actin"/>
    <property type="match status" value="2"/>
</dbReference>
<comment type="similarity">
    <text evidence="2">Belongs to the actin family. ARP8 subfamily.</text>
</comment>
<evidence type="ECO:0000256" key="7">
    <source>
        <dbReference type="ARBA" id="ARBA00023015"/>
    </source>
</evidence>
<organism evidence="14">
    <name type="scientific">Cuerna arida</name>
    <dbReference type="NCBI Taxonomy" id="1464854"/>
    <lineage>
        <taxon>Eukaryota</taxon>
        <taxon>Metazoa</taxon>
        <taxon>Ecdysozoa</taxon>
        <taxon>Arthropoda</taxon>
        <taxon>Hexapoda</taxon>
        <taxon>Insecta</taxon>
        <taxon>Pterygota</taxon>
        <taxon>Neoptera</taxon>
        <taxon>Paraneoptera</taxon>
        <taxon>Hemiptera</taxon>
        <taxon>Auchenorrhyncha</taxon>
        <taxon>Membracoidea</taxon>
        <taxon>Cicadellidae</taxon>
        <taxon>Cicadellinae</taxon>
        <taxon>Proconiini</taxon>
        <taxon>Cuerna</taxon>
    </lineage>
</organism>
<evidence type="ECO:0000256" key="3">
    <source>
        <dbReference type="ARBA" id="ARBA00021608"/>
    </source>
</evidence>
<keyword evidence="7" id="KW-0805">Transcription regulation</keyword>
<keyword evidence="10" id="KW-0234">DNA repair</keyword>
<keyword evidence="4" id="KW-0547">Nucleotide-binding</keyword>
<dbReference type="AlphaFoldDB" id="A0A1B6G4T7"/>
<feature type="region of interest" description="Disordered" evidence="13">
    <location>
        <begin position="399"/>
        <end position="423"/>
    </location>
</feature>
<protein>
    <recommendedName>
        <fullName evidence="3">Actin-related protein 8</fullName>
    </recommendedName>
</protein>
<reference evidence="14" key="1">
    <citation type="submission" date="2015-11" db="EMBL/GenBank/DDBJ databases">
        <title>De novo transcriptome assembly of four potential Pierce s Disease insect vectors from Arizona vineyards.</title>
        <authorList>
            <person name="Tassone E.E."/>
        </authorList>
    </citation>
    <scope>NUCLEOTIDE SEQUENCE</scope>
</reference>